<dbReference type="Gene3D" id="3.40.190.10">
    <property type="entry name" value="Periplasmic binding protein-like II"/>
    <property type="match status" value="1"/>
</dbReference>
<feature type="signal peptide" evidence="5">
    <location>
        <begin position="1"/>
        <end position="22"/>
    </location>
</feature>
<dbReference type="STRING" id="656914.SAMN00017405_0636"/>
<dbReference type="Proteomes" id="UP000192731">
    <property type="component" value="Unassembled WGS sequence"/>
</dbReference>
<reference evidence="7 8" key="1">
    <citation type="submission" date="2017-04" db="EMBL/GenBank/DDBJ databases">
        <authorList>
            <person name="Afonso C.L."/>
            <person name="Miller P.J."/>
            <person name="Scott M.A."/>
            <person name="Spackman E."/>
            <person name="Goraichik I."/>
            <person name="Dimitrov K.M."/>
            <person name="Suarez D.L."/>
            <person name="Swayne D.E."/>
        </authorList>
    </citation>
    <scope>NUCLEOTIDE SEQUENCE [LARGE SCALE GENOMIC DNA]</scope>
    <source>
        <strain evidence="7 8">DSM 11270</strain>
    </source>
</reference>
<accession>A0A1W1V9C3</accession>
<organism evidence="7 8">
    <name type="scientific">Desulfonispora thiosulfatigenes DSM 11270</name>
    <dbReference type="NCBI Taxonomy" id="656914"/>
    <lineage>
        <taxon>Bacteria</taxon>
        <taxon>Bacillati</taxon>
        <taxon>Bacillota</taxon>
        <taxon>Clostridia</taxon>
        <taxon>Eubacteriales</taxon>
        <taxon>Peptococcaceae</taxon>
        <taxon>Desulfonispora</taxon>
    </lineage>
</organism>
<dbReference type="FunFam" id="3.90.76.10:FF:000004">
    <property type="entry name" value="Peptide ABC transporter substrate-binding protein"/>
    <property type="match status" value="1"/>
</dbReference>
<keyword evidence="3" id="KW-0813">Transport</keyword>
<dbReference type="GO" id="GO:1904680">
    <property type="term" value="F:peptide transmembrane transporter activity"/>
    <property type="evidence" value="ECO:0007669"/>
    <property type="project" value="TreeGrafter"/>
</dbReference>
<evidence type="ECO:0000256" key="3">
    <source>
        <dbReference type="ARBA" id="ARBA00022448"/>
    </source>
</evidence>
<name>A0A1W1V9C3_DESTI</name>
<protein>
    <submittedName>
        <fullName evidence="7">Peptide/nickel transport system substrate-binding protein</fullName>
    </submittedName>
</protein>
<evidence type="ECO:0000313" key="7">
    <source>
        <dbReference type="EMBL" id="SMB89661.1"/>
    </source>
</evidence>
<dbReference type="InterPro" id="IPR039424">
    <property type="entry name" value="SBP_5"/>
</dbReference>
<evidence type="ECO:0000313" key="8">
    <source>
        <dbReference type="Proteomes" id="UP000192731"/>
    </source>
</evidence>
<feature type="domain" description="Solute-binding protein family 5" evidence="6">
    <location>
        <begin position="70"/>
        <end position="425"/>
    </location>
</feature>
<dbReference type="GO" id="GO:0015833">
    <property type="term" value="P:peptide transport"/>
    <property type="evidence" value="ECO:0007669"/>
    <property type="project" value="TreeGrafter"/>
</dbReference>
<dbReference type="AlphaFoldDB" id="A0A1W1V9C3"/>
<dbReference type="PIRSF" id="PIRSF002741">
    <property type="entry name" value="MppA"/>
    <property type="match status" value="1"/>
</dbReference>
<dbReference type="EMBL" id="FWWT01000016">
    <property type="protein sequence ID" value="SMB89661.1"/>
    <property type="molecule type" value="Genomic_DNA"/>
</dbReference>
<dbReference type="SUPFAM" id="SSF53850">
    <property type="entry name" value="Periplasmic binding protein-like II"/>
    <property type="match status" value="1"/>
</dbReference>
<evidence type="ECO:0000256" key="5">
    <source>
        <dbReference type="SAM" id="SignalP"/>
    </source>
</evidence>
<gene>
    <name evidence="7" type="ORF">SAMN00017405_0636</name>
</gene>
<proteinExistence type="inferred from homology"/>
<dbReference type="Pfam" id="PF00496">
    <property type="entry name" value="SBP_bac_5"/>
    <property type="match status" value="1"/>
</dbReference>
<dbReference type="InterPro" id="IPR000914">
    <property type="entry name" value="SBP_5_dom"/>
</dbReference>
<comment type="similarity">
    <text evidence="2">Belongs to the bacterial solute-binding protein 5 family.</text>
</comment>
<keyword evidence="8" id="KW-1185">Reference proteome</keyword>
<feature type="chain" id="PRO_5038982332" evidence="5">
    <location>
        <begin position="23"/>
        <end position="519"/>
    </location>
</feature>
<evidence type="ECO:0000259" key="6">
    <source>
        <dbReference type="Pfam" id="PF00496"/>
    </source>
</evidence>
<dbReference type="Gene3D" id="3.90.76.10">
    <property type="entry name" value="Dipeptide-binding Protein, Domain 1"/>
    <property type="match status" value="1"/>
</dbReference>
<dbReference type="InterPro" id="IPR023765">
    <property type="entry name" value="SBP_5_CS"/>
</dbReference>
<keyword evidence="4 5" id="KW-0732">Signal</keyword>
<dbReference type="Gene3D" id="3.10.105.10">
    <property type="entry name" value="Dipeptide-binding Protein, Domain 3"/>
    <property type="match status" value="1"/>
</dbReference>
<dbReference type="PROSITE" id="PS01040">
    <property type="entry name" value="SBP_BACTERIAL_5"/>
    <property type="match status" value="1"/>
</dbReference>
<dbReference type="RefSeq" id="WP_242941941.1">
    <property type="nucleotide sequence ID" value="NZ_FWWT01000016.1"/>
</dbReference>
<dbReference type="PANTHER" id="PTHR30290">
    <property type="entry name" value="PERIPLASMIC BINDING COMPONENT OF ABC TRANSPORTER"/>
    <property type="match status" value="1"/>
</dbReference>
<evidence type="ECO:0000256" key="1">
    <source>
        <dbReference type="ARBA" id="ARBA00004193"/>
    </source>
</evidence>
<comment type="subcellular location">
    <subcellularLocation>
        <location evidence="1">Cell membrane</location>
        <topology evidence="1">Lipid-anchor</topology>
    </subcellularLocation>
</comment>
<sequence length="519" mass="58984">MKKVISIIAVFLVMLALPGCSNQEKVQTDDTKKLVYGAEFEYEKINPILEETTVDEMIFSGLTKFDENNKVVPDLAKKWDISLDGLEYTFTLRDDVKWHDGEKFMAGDVKFTIDKVIDPNTNTAKQEEFEQVNSVEVIDEHKVKVILKKPFPPLLEKLSIGVVPKHLLEGKDINNADFNSNPIGTGPFRFKVWNQGSDLTVVANEDFYNGRAKLDTVIFKFLPDANVRLVQLETGEIDLAYLEPDQLERIKTMENIKLYEMPTADYRCMMYNMKEPLWQDVKVRKALNYAVDRQAIIDGIVLGKGTRAYGPLQVSWANNPDVEKYEYNLDKAQTLLKEAGWKPGSDGILEKDGKKFSFKLTCPITDPVRVALANSLATDFKKIGVEAIPDPLDWSVIKIDETESFLLGWGSPFDPDDHTYRLFTSGVIGKGLNNLGSYKNSEIDRLLELARTTSDTEKRKEYYGEFQKVLAEDPPYNFICYLDALYGVNKNVEGIKPRTLGHHGAGFLWNIEEWDIQGE</sequence>
<dbReference type="CDD" id="cd08518">
    <property type="entry name" value="PBP2_NikA_DppA_OppA_like_19"/>
    <property type="match status" value="1"/>
</dbReference>
<dbReference type="InterPro" id="IPR030678">
    <property type="entry name" value="Peptide/Ni-bd"/>
</dbReference>
<dbReference type="GO" id="GO:0042597">
    <property type="term" value="C:periplasmic space"/>
    <property type="evidence" value="ECO:0007669"/>
    <property type="project" value="UniProtKB-ARBA"/>
</dbReference>
<evidence type="ECO:0000256" key="4">
    <source>
        <dbReference type="ARBA" id="ARBA00022729"/>
    </source>
</evidence>
<dbReference type="PANTHER" id="PTHR30290:SF9">
    <property type="entry name" value="OLIGOPEPTIDE-BINDING PROTEIN APPA"/>
    <property type="match status" value="1"/>
</dbReference>
<evidence type="ECO:0000256" key="2">
    <source>
        <dbReference type="ARBA" id="ARBA00005695"/>
    </source>
</evidence>
<dbReference type="GO" id="GO:0043190">
    <property type="term" value="C:ATP-binding cassette (ABC) transporter complex"/>
    <property type="evidence" value="ECO:0007669"/>
    <property type="project" value="InterPro"/>
</dbReference>